<reference evidence="2" key="1">
    <citation type="journal article" date="2020" name="Stud. Mycol.">
        <title>101 Dothideomycetes genomes: a test case for predicting lifestyles and emergence of pathogens.</title>
        <authorList>
            <person name="Haridas S."/>
            <person name="Albert R."/>
            <person name="Binder M."/>
            <person name="Bloem J."/>
            <person name="Labutti K."/>
            <person name="Salamov A."/>
            <person name="Andreopoulos B."/>
            <person name="Baker S."/>
            <person name="Barry K."/>
            <person name="Bills G."/>
            <person name="Bluhm B."/>
            <person name="Cannon C."/>
            <person name="Castanera R."/>
            <person name="Culley D."/>
            <person name="Daum C."/>
            <person name="Ezra D."/>
            <person name="Gonzalez J."/>
            <person name="Henrissat B."/>
            <person name="Kuo A."/>
            <person name="Liang C."/>
            <person name="Lipzen A."/>
            <person name="Lutzoni F."/>
            <person name="Magnuson J."/>
            <person name="Mondo S."/>
            <person name="Nolan M."/>
            <person name="Ohm R."/>
            <person name="Pangilinan J."/>
            <person name="Park H.-J."/>
            <person name="Ramirez L."/>
            <person name="Alfaro M."/>
            <person name="Sun H."/>
            <person name="Tritt A."/>
            <person name="Yoshinaga Y."/>
            <person name="Zwiers L.-H."/>
            <person name="Turgeon B."/>
            <person name="Goodwin S."/>
            <person name="Spatafora J."/>
            <person name="Crous P."/>
            <person name="Grigoriev I."/>
        </authorList>
    </citation>
    <scope>NUCLEOTIDE SEQUENCE</scope>
    <source>
        <strain evidence="2">CBS 262.69</strain>
    </source>
</reference>
<name>A0A6G1I739_9PEZI</name>
<feature type="region of interest" description="Disordered" evidence="1">
    <location>
        <begin position="59"/>
        <end position="93"/>
    </location>
</feature>
<evidence type="ECO:0000256" key="1">
    <source>
        <dbReference type="SAM" id="MobiDB-lite"/>
    </source>
</evidence>
<keyword evidence="3" id="KW-1185">Reference proteome</keyword>
<gene>
    <name evidence="2" type="ORF">EJ06DRAFT_302196</name>
</gene>
<organism evidence="2 3">
    <name type="scientific">Trichodelitschia bisporula</name>
    <dbReference type="NCBI Taxonomy" id="703511"/>
    <lineage>
        <taxon>Eukaryota</taxon>
        <taxon>Fungi</taxon>
        <taxon>Dikarya</taxon>
        <taxon>Ascomycota</taxon>
        <taxon>Pezizomycotina</taxon>
        <taxon>Dothideomycetes</taxon>
        <taxon>Dothideomycetes incertae sedis</taxon>
        <taxon>Phaeotrichales</taxon>
        <taxon>Phaeotrichaceae</taxon>
        <taxon>Trichodelitschia</taxon>
    </lineage>
</organism>
<protein>
    <submittedName>
        <fullName evidence="2">Uncharacterized protein</fullName>
    </submittedName>
</protein>
<proteinExistence type="predicted"/>
<accession>A0A6G1I739</accession>
<dbReference type="EMBL" id="ML996689">
    <property type="protein sequence ID" value="KAF2404001.1"/>
    <property type="molecule type" value="Genomic_DNA"/>
</dbReference>
<evidence type="ECO:0000313" key="2">
    <source>
        <dbReference type="EMBL" id="KAF2404001.1"/>
    </source>
</evidence>
<dbReference type="AlphaFoldDB" id="A0A6G1I739"/>
<sequence length="136" mass="15178">MCLGYIRRDIAGCWWGVVFVRGPWTCRERGTRLMHEHRGRGSGYQKPYSGLQRLSRRLHHLPPSPLLPSQQFRSSHTVPPPSRTRRSNQEPYPRLCPRALSRAIASPAQAASSRPYPQALSGAIASPALAAFTLPP</sequence>
<dbReference type="Proteomes" id="UP000799640">
    <property type="component" value="Unassembled WGS sequence"/>
</dbReference>
<evidence type="ECO:0000313" key="3">
    <source>
        <dbReference type="Proteomes" id="UP000799640"/>
    </source>
</evidence>